<protein>
    <recommendedName>
        <fullName evidence="3">DUF4219 domain-containing protein</fullName>
    </recommendedName>
</protein>
<dbReference type="EMBL" id="PGCJ01001263">
    <property type="protein sequence ID" value="PLW07001.1"/>
    <property type="molecule type" value="Genomic_DNA"/>
</dbReference>
<accession>A0A2N5S174</accession>
<evidence type="ECO:0000313" key="2">
    <source>
        <dbReference type="Proteomes" id="UP000235388"/>
    </source>
</evidence>
<organism evidence="1 2">
    <name type="scientific">Puccinia coronata f. sp. avenae</name>
    <dbReference type="NCBI Taxonomy" id="200324"/>
    <lineage>
        <taxon>Eukaryota</taxon>
        <taxon>Fungi</taxon>
        <taxon>Dikarya</taxon>
        <taxon>Basidiomycota</taxon>
        <taxon>Pucciniomycotina</taxon>
        <taxon>Pucciniomycetes</taxon>
        <taxon>Pucciniales</taxon>
        <taxon>Pucciniaceae</taxon>
        <taxon>Puccinia</taxon>
    </lineage>
</organism>
<name>A0A2N5S174_9BASI</name>
<proteinExistence type="predicted"/>
<dbReference type="STRING" id="200324.A0A2N5S174"/>
<comment type="caution">
    <text evidence="1">The sequence shown here is derived from an EMBL/GenBank/DDBJ whole genome shotgun (WGS) entry which is preliminary data.</text>
</comment>
<evidence type="ECO:0000313" key="1">
    <source>
        <dbReference type="EMBL" id="PLW07001.1"/>
    </source>
</evidence>
<gene>
    <name evidence="1" type="ORF">PCANC_25825</name>
</gene>
<keyword evidence="2" id="KW-1185">Reference proteome</keyword>
<reference evidence="1 2" key="1">
    <citation type="submission" date="2017-11" db="EMBL/GenBank/DDBJ databases">
        <title>De novo assembly and phasing of dikaryotic genomes from two isolates of Puccinia coronata f. sp. avenae, the causal agent of oat crown rust.</title>
        <authorList>
            <person name="Miller M.E."/>
            <person name="Zhang Y."/>
            <person name="Omidvar V."/>
            <person name="Sperschneider J."/>
            <person name="Schwessinger B."/>
            <person name="Raley C."/>
            <person name="Palmer J.M."/>
            <person name="Garnica D."/>
            <person name="Upadhyaya N."/>
            <person name="Rathjen J."/>
            <person name="Taylor J.M."/>
            <person name="Park R.F."/>
            <person name="Dodds P.N."/>
            <person name="Hirsch C.D."/>
            <person name="Kianian S.F."/>
            <person name="Figueroa M."/>
        </authorList>
    </citation>
    <scope>NUCLEOTIDE SEQUENCE [LARGE SCALE GENOMIC DNA]</scope>
    <source>
        <strain evidence="1">12NC29</strain>
    </source>
</reference>
<dbReference type="Proteomes" id="UP000235388">
    <property type="component" value="Unassembled WGS sequence"/>
</dbReference>
<dbReference type="OrthoDB" id="2504565at2759"/>
<evidence type="ECO:0008006" key="3">
    <source>
        <dbReference type="Google" id="ProtNLM"/>
    </source>
</evidence>
<dbReference type="AlphaFoldDB" id="A0A2N5S174"/>
<sequence length="314" mass="35130">MSSTKKYQIPKLTSHNYVDWIVKMKSVLKAKDLYQLVLGKEPTKDCSKHGKIIDIDQSLCLDKAHALIITRVHSSISGRVCKNGAEDCPIKLWKNNLEFGALKKEASVFKAWYRLMHLPLQYDNVSDFISKFWDGLATLQSLDVKIDKNVLGHILLMKIPPQLSHVCNSIIASGTSLSVKVTHETVLEMLDSQIKADMTLLISVPSKPAANTHIDSAKALLTCPQGHHLPNNKSHTSNQCFSLHPELLTKFRKRKKEQEASEAHLTTVTSPSMFNAKANKTQSDTVNDLVALFNNLPTNLDNHSDRHKSEASLF</sequence>